<gene>
    <name evidence="1" type="ORF">HPB47_007160</name>
</gene>
<name>A0AC60P8Q5_IXOPE</name>
<dbReference type="EMBL" id="JABSTQ010011046">
    <property type="protein sequence ID" value="KAG0415677.1"/>
    <property type="molecule type" value="Genomic_DNA"/>
</dbReference>
<accession>A0AC60P8Q5</accession>
<evidence type="ECO:0000313" key="1">
    <source>
        <dbReference type="EMBL" id="KAG0415677.1"/>
    </source>
</evidence>
<protein>
    <submittedName>
        <fullName evidence="1">Uncharacterized protein</fullName>
    </submittedName>
</protein>
<sequence>MEEPEEEPPPWESALIKTDVPDKRDQVRDRETAGMKHLRRVKKLQKKENTQVIYTDATVTKEGKAACAWFNTTKNNYGRRLLEEGTHVKRAELEAVADAIQSHCHEEKKTIYLFSDSREAIEELRNPCTMDKAAQKIMINIKEARSKDTNFYLEWVPGHSGILGQDRAEREAKAEIIFQYYRHQSTLPAIVPVKQRDPFDFAPHEARDVNKERRRARLNALKPIPPALPTMRLTGRADRPVRVRAVDLNVAENTERHNTKGYHRTRAENPCLVVRRGDPFVIRIEFTRDYNRDVDGLVFVFSVADEENPTHTKSTVAIAPLVFGTSPETLRNSWTAVVKNIEEKRLTVEIKPSANAIVGEWFMDIDTKLRTDDSIPGDRYRYKDSICILFNPWCKDDLVYMEEEDKRFEYVLMHSGLIWRGSNNEMRATAWKYGQFEPDVLDCCIYLLRKVGNFPVTACSDPIKVCRHLSAAVNSSDDNGVLVGRWTNTFTGGTPPDAWTGSTAILQHFFKTKKPVKYGQCWVYAGVATTGRSG</sequence>
<proteinExistence type="predicted"/>
<organism evidence="1 2">
    <name type="scientific">Ixodes persulcatus</name>
    <name type="common">Taiga tick</name>
    <dbReference type="NCBI Taxonomy" id="34615"/>
    <lineage>
        <taxon>Eukaryota</taxon>
        <taxon>Metazoa</taxon>
        <taxon>Ecdysozoa</taxon>
        <taxon>Arthropoda</taxon>
        <taxon>Chelicerata</taxon>
        <taxon>Arachnida</taxon>
        <taxon>Acari</taxon>
        <taxon>Parasitiformes</taxon>
        <taxon>Ixodida</taxon>
        <taxon>Ixodoidea</taxon>
        <taxon>Ixodidae</taxon>
        <taxon>Ixodinae</taxon>
        <taxon>Ixodes</taxon>
    </lineage>
</organism>
<evidence type="ECO:0000313" key="2">
    <source>
        <dbReference type="Proteomes" id="UP000805193"/>
    </source>
</evidence>
<keyword evidence="2" id="KW-1185">Reference proteome</keyword>
<comment type="caution">
    <text evidence="1">The sequence shown here is derived from an EMBL/GenBank/DDBJ whole genome shotgun (WGS) entry which is preliminary data.</text>
</comment>
<dbReference type="Proteomes" id="UP000805193">
    <property type="component" value="Unassembled WGS sequence"/>
</dbReference>
<reference evidence="1 2" key="1">
    <citation type="journal article" date="2020" name="Cell">
        <title>Large-Scale Comparative Analyses of Tick Genomes Elucidate Their Genetic Diversity and Vector Capacities.</title>
        <authorList>
            <consortium name="Tick Genome and Microbiome Consortium (TIGMIC)"/>
            <person name="Jia N."/>
            <person name="Wang J."/>
            <person name="Shi W."/>
            <person name="Du L."/>
            <person name="Sun Y."/>
            <person name="Zhan W."/>
            <person name="Jiang J.F."/>
            <person name="Wang Q."/>
            <person name="Zhang B."/>
            <person name="Ji P."/>
            <person name="Bell-Sakyi L."/>
            <person name="Cui X.M."/>
            <person name="Yuan T.T."/>
            <person name="Jiang B.G."/>
            <person name="Yang W.F."/>
            <person name="Lam T.T."/>
            <person name="Chang Q.C."/>
            <person name="Ding S.J."/>
            <person name="Wang X.J."/>
            <person name="Zhu J.G."/>
            <person name="Ruan X.D."/>
            <person name="Zhao L."/>
            <person name="Wei J.T."/>
            <person name="Ye R.Z."/>
            <person name="Que T.C."/>
            <person name="Du C.H."/>
            <person name="Zhou Y.H."/>
            <person name="Cheng J.X."/>
            <person name="Dai P.F."/>
            <person name="Guo W.B."/>
            <person name="Han X.H."/>
            <person name="Huang E.J."/>
            <person name="Li L.F."/>
            <person name="Wei W."/>
            <person name="Gao Y.C."/>
            <person name="Liu J.Z."/>
            <person name="Shao H.Z."/>
            <person name="Wang X."/>
            <person name="Wang C.C."/>
            <person name="Yang T.C."/>
            <person name="Huo Q.B."/>
            <person name="Li W."/>
            <person name="Chen H.Y."/>
            <person name="Chen S.E."/>
            <person name="Zhou L.G."/>
            <person name="Ni X.B."/>
            <person name="Tian J.H."/>
            <person name="Sheng Y."/>
            <person name="Liu T."/>
            <person name="Pan Y.S."/>
            <person name="Xia L.Y."/>
            <person name="Li J."/>
            <person name="Zhao F."/>
            <person name="Cao W.C."/>
        </authorList>
    </citation>
    <scope>NUCLEOTIDE SEQUENCE [LARGE SCALE GENOMIC DNA]</scope>
    <source>
        <strain evidence="1">Iper-2018</strain>
    </source>
</reference>